<dbReference type="OrthoDB" id="3251847at2759"/>
<evidence type="ECO:0000256" key="2">
    <source>
        <dbReference type="SAM" id="Phobius"/>
    </source>
</evidence>
<sequence length="188" mass="20660">MRNLNHSAQRICLDHTYCHNVDVGHIYLSTPNSYEHRPVLLWSVDGLDPFTKHTITSDMVDHFYDQEKRVMVLSHVDTFWVEVPPPPPPPPKPTTSSTSTETASPTLPSTAAPVATTVFVTVIPKPGHGTGYHLLLFSTGAAICAIALIFGFFYSHHLSRIRSYMPLNGAPPPNYGAVPTTESDAPRS</sequence>
<keyword evidence="4" id="KW-1185">Reference proteome</keyword>
<feature type="compositionally biased region" description="Low complexity" evidence="1">
    <location>
        <begin position="94"/>
        <end position="109"/>
    </location>
</feature>
<feature type="region of interest" description="Disordered" evidence="1">
    <location>
        <begin position="83"/>
        <end position="109"/>
    </location>
</feature>
<keyword evidence="2" id="KW-0472">Membrane</keyword>
<dbReference type="EMBL" id="KN822975">
    <property type="protein sequence ID" value="KIO30160.1"/>
    <property type="molecule type" value="Genomic_DNA"/>
</dbReference>
<evidence type="ECO:0000313" key="3">
    <source>
        <dbReference type="EMBL" id="KIO30160.1"/>
    </source>
</evidence>
<organism evidence="3 4">
    <name type="scientific">Tulasnella calospora MUT 4182</name>
    <dbReference type="NCBI Taxonomy" id="1051891"/>
    <lineage>
        <taxon>Eukaryota</taxon>
        <taxon>Fungi</taxon>
        <taxon>Dikarya</taxon>
        <taxon>Basidiomycota</taxon>
        <taxon>Agaricomycotina</taxon>
        <taxon>Agaricomycetes</taxon>
        <taxon>Cantharellales</taxon>
        <taxon>Tulasnellaceae</taxon>
        <taxon>Tulasnella</taxon>
    </lineage>
</organism>
<reference evidence="4" key="2">
    <citation type="submission" date="2015-01" db="EMBL/GenBank/DDBJ databases">
        <title>Evolutionary Origins and Diversification of the Mycorrhizal Mutualists.</title>
        <authorList>
            <consortium name="DOE Joint Genome Institute"/>
            <consortium name="Mycorrhizal Genomics Consortium"/>
            <person name="Kohler A."/>
            <person name="Kuo A."/>
            <person name="Nagy L.G."/>
            <person name="Floudas D."/>
            <person name="Copeland A."/>
            <person name="Barry K.W."/>
            <person name="Cichocki N."/>
            <person name="Veneault-Fourrey C."/>
            <person name="LaButti K."/>
            <person name="Lindquist E.A."/>
            <person name="Lipzen A."/>
            <person name="Lundell T."/>
            <person name="Morin E."/>
            <person name="Murat C."/>
            <person name="Riley R."/>
            <person name="Ohm R."/>
            <person name="Sun H."/>
            <person name="Tunlid A."/>
            <person name="Henrissat B."/>
            <person name="Grigoriev I.V."/>
            <person name="Hibbett D.S."/>
            <person name="Martin F."/>
        </authorList>
    </citation>
    <scope>NUCLEOTIDE SEQUENCE [LARGE SCALE GENOMIC DNA]</scope>
    <source>
        <strain evidence="4">MUT 4182</strain>
    </source>
</reference>
<gene>
    <name evidence="3" type="ORF">M407DRAFT_158640</name>
</gene>
<dbReference type="AlphaFoldDB" id="A0A0C3QFG8"/>
<proteinExistence type="predicted"/>
<protein>
    <submittedName>
        <fullName evidence="3">Uncharacterized protein</fullName>
    </submittedName>
</protein>
<keyword evidence="2" id="KW-1133">Transmembrane helix</keyword>
<evidence type="ECO:0000256" key="1">
    <source>
        <dbReference type="SAM" id="MobiDB-lite"/>
    </source>
</evidence>
<accession>A0A0C3QFG8</accession>
<dbReference type="Proteomes" id="UP000054248">
    <property type="component" value="Unassembled WGS sequence"/>
</dbReference>
<dbReference type="HOGENOM" id="CLU_1442067_0_0_1"/>
<name>A0A0C3QFG8_9AGAM</name>
<reference evidence="3 4" key="1">
    <citation type="submission" date="2014-04" db="EMBL/GenBank/DDBJ databases">
        <authorList>
            <consortium name="DOE Joint Genome Institute"/>
            <person name="Kuo A."/>
            <person name="Girlanda M."/>
            <person name="Perotto S."/>
            <person name="Kohler A."/>
            <person name="Nagy L.G."/>
            <person name="Floudas D."/>
            <person name="Copeland A."/>
            <person name="Barry K.W."/>
            <person name="Cichocki N."/>
            <person name="Veneault-Fourrey C."/>
            <person name="LaButti K."/>
            <person name="Lindquist E.A."/>
            <person name="Lipzen A."/>
            <person name="Lundell T."/>
            <person name="Morin E."/>
            <person name="Murat C."/>
            <person name="Sun H."/>
            <person name="Tunlid A."/>
            <person name="Henrissat B."/>
            <person name="Grigoriev I.V."/>
            <person name="Hibbett D.S."/>
            <person name="Martin F."/>
            <person name="Nordberg H.P."/>
            <person name="Cantor M.N."/>
            <person name="Hua S.X."/>
        </authorList>
    </citation>
    <scope>NUCLEOTIDE SEQUENCE [LARGE SCALE GENOMIC DNA]</scope>
    <source>
        <strain evidence="3 4">MUT 4182</strain>
    </source>
</reference>
<keyword evidence="2" id="KW-0812">Transmembrane</keyword>
<feature type="compositionally biased region" description="Pro residues" evidence="1">
    <location>
        <begin position="83"/>
        <end position="93"/>
    </location>
</feature>
<evidence type="ECO:0000313" key="4">
    <source>
        <dbReference type="Proteomes" id="UP000054248"/>
    </source>
</evidence>
<feature type="transmembrane region" description="Helical" evidence="2">
    <location>
        <begin position="132"/>
        <end position="155"/>
    </location>
</feature>